<evidence type="ECO:0000256" key="1">
    <source>
        <dbReference type="ARBA" id="ARBA00008857"/>
    </source>
</evidence>
<organism evidence="5 6">
    <name type="scientific">Hymenobacter gummosus</name>
    <dbReference type="NCBI Taxonomy" id="1776032"/>
    <lineage>
        <taxon>Bacteria</taxon>
        <taxon>Pseudomonadati</taxon>
        <taxon>Bacteroidota</taxon>
        <taxon>Cytophagia</taxon>
        <taxon>Cytophagales</taxon>
        <taxon>Hymenobacteraceae</taxon>
        <taxon>Hymenobacter</taxon>
    </lineage>
</organism>
<keyword evidence="2" id="KW-0238">DNA-binding</keyword>
<evidence type="ECO:0000256" key="3">
    <source>
        <dbReference type="ARBA" id="ARBA00023172"/>
    </source>
</evidence>
<reference evidence="5 6" key="1">
    <citation type="submission" date="2018-12" db="EMBL/GenBank/DDBJ databases">
        <title>Hymenobacter gummosus sp. nov., isolated from a spring.</title>
        <authorList>
            <person name="Nie L."/>
        </authorList>
    </citation>
    <scope>NUCLEOTIDE SEQUENCE [LARGE SCALE GENOMIC DNA]</scope>
    <source>
        <strain evidence="5 6">KCTC 52166</strain>
    </source>
</reference>
<comment type="similarity">
    <text evidence="1">Belongs to the 'phage' integrase family.</text>
</comment>
<dbReference type="SUPFAM" id="SSF56349">
    <property type="entry name" value="DNA breaking-rejoining enzymes"/>
    <property type="match status" value="1"/>
</dbReference>
<dbReference type="InterPro" id="IPR035386">
    <property type="entry name" value="Arm-DNA-bind_5"/>
</dbReference>
<dbReference type="OrthoDB" id="1098628at2"/>
<dbReference type="GO" id="GO:0003677">
    <property type="term" value="F:DNA binding"/>
    <property type="evidence" value="ECO:0007669"/>
    <property type="project" value="UniProtKB-KW"/>
</dbReference>
<dbReference type="Pfam" id="PF00589">
    <property type="entry name" value="Phage_integrase"/>
    <property type="match status" value="1"/>
</dbReference>
<evidence type="ECO:0000313" key="6">
    <source>
        <dbReference type="Proteomes" id="UP000282184"/>
    </source>
</evidence>
<comment type="caution">
    <text evidence="5">The sequence shown here is derived from an EMBL/GenBank/DDBJ whole genome shotgun (WGS) entry which is preliminary data.</text>
</comment>
<feature type="domain" description="Tyr recombinase" evidence="4">
    <location>
        <begin position="216"/>
        <end position="409"/>
    </location>
</feature>
<dbReference type="Gene3D" id="1.10.443.10">
    <property type="entry name" value="Intergrase catalytic core"/>
    <property type="match status" value="1"/>
</dbReference>
<protein>
    <submittedName>
        <fullName evidence="5">Site-specific integrase</fullName>
    </submittedName>
</protein>
<evidence type="ECO:0000256" key="2">
    <source>
        <dbReference type="ARBA" id="ARBA00023125"/>
    </source>
</evidence>
<dbReference type="InterPro" id="IPR002104">
    <property type="entry name" value="Integrase_catalytic"/>
</dbReference>
<dbReference type="EMBL" id="RXOF01000020">
    <property type="protein sequence ID" value="RTQ45451.1"/>
    <property type="molecule type" value="Genomic_DNA"/>
</dbReference>
<dbReference type="InterPro" id="IPR010998">
    <property type="entry name" value="Integrase_recombinase_N"/>
</dbReference>
<proteinExistence type="inferred from homology"/>
<name>A0A3S0H5H3_9BACT</name>
<dbReference type="Gene3D" id="1.10.150.130">
    <property type="match status" value="1"/>
</dbReference>
<dbReference type="InterPro" id="IPR025269">
    <property type="entry name" value="SAM-like_dom"/>
</dbReference>
<dbReference type="InterPro" id="IPR013762">
    <property type="entry name" value="Integrase-like_cat_sf"/>
</dbReference>
<dbReference type="InterPro" id="IPR050090">
    <property type="entry name" value="Tyrosine_recombinase_XerCD"/>
</dbReference>
<dbReference type="CDD" id="cd01185">
    <property type="entry name" value="INTN1_C_like"/>
    <property type="match status" value="1"/>
</dbReference>
<keyword evidence="3" id="KW-0233">DNA recombination</keyword>
<gene>
    <name evidence="5" type="ORF">EJV47_25275</name>
</gene>
<evidence type="ECO:0000259" key="4">
    <source>
        <dbReference type="PROSITE" id="PS51898"/>
    </source>
</evidence>
<dbReference type="PANTHER" id="PTHR30349:SF64">
    <property type="entry name" value="PROPHAGE INTEGRASE INTD-RELATED"/>
    <property type="match status" value="1"/>
</dbReference>
<evidence type="ECO:0000313" key="5">
    <source>
        <dbReference type="EMBL" id="RTQ45451.1"/>
    </source>
</evidence>
<dbReference type="AlphaFoldDB" id="A0A3S0H5H3"/>
<dbReference type="Pfam" id="PF17293">
    <property type="entry name" value="Arm-DNA-bind_5"/>
    <property type="match status" value="1"/>
</dbReference>
<dbReference type="GO" id="GO:0015074">
    <property type="term" value="P:DNA integration"/>
    <property type="evidence" value="ECO:0007669"/>
    <property type="project" value="InterPro"/>
</dbReference>
<dbReference type="Proteomes" id="UP000282184">
    <property type="component" value="Unassembled WGS sequence"/>
</dbReference>
<dbReference type="GO" id="GO:0006310">
    <property type="term" value="P:DNA recombination"/>
    <property type="evidence" value="ECO:0007669"/>
    <property type="project" value="UniProtKB-KW"/>
</dbReference>
<dbReference type="RefSeq" id="WP_126696001.1">
    <property type="nucleotide sequence ID" value="NZ_RXOF01000020.1"/>
</dbReference>
<keyword evidence="6" id="KW-1185">Reference proteome</keyword>
<dbReference type="Pfam" id="PF13102">
    <property type="entry name" value="Phage_int_SAM_5"/>
    <property type="match status" value="1"/>
</dbReference>
<accession>A0A3S0H5H3</accession>
<dbReference type="PROSITE" id="PS51898">
    <property type="entry name" value="TYR_RECOMBINASE"/>
    <property type="match status" value="1"/>
</dbReference>
<sequence length="432" mass="48669">MKVTFTLREDKTDRAGLAPVFVCASFDGLRLQTTTKEKCRPADWNRDKQQFRRSLPGYQDANAYLDNLTLRLQARYRELSAAGTAPTPALMREAVHPVAEVARPAEPTLLELFDQYREVLRGRGFAFNTLRHYGTARNWLQKFEQDRNKKTVYLADYTLAYHDAFIHFLRLKHGLGPNGIFTILKDVKTFLRHLQRERGLPLGLALDRMQVRWTEAPKHFLSAADLTALAAAPIPDTLVPVRDVFLFCCYTGLRCSDVQQLQPANLHTWNGHRILKLVQIKTRRPVGIYLTAAAEAILDKYANTERLRLLPVYVNQVMNRGLKRLGQLAGLTTPVETMEVVNGQALKKSVPAYELLTMHTARHTFATQSLLRGVSPAVLQRVMGHSKLQTTMHYAKMVEDFQHQAIQLAWDGPSTTAAPLVSGEVCVAATAA</sequence>
<dbReference type="InterPro" id="IPR011010">
    <property type="entry name" value="DNA_brk_join_enz"/>
</dbReference>
<dbReference type="PANTHER" id="PTHR30349">
    <property type="entry name" value="PHAGE INTEGRASE-RELATED"/>
    <property type="match status" value="1"/>
</dbReference>